<keyword evidence="2" id="KW-1185">Reference proteome</keyword>
<gene>
    <name evidence="1" type="ORF">CJD50_09990</name>
</gene>
<dbReference type="Proteomes" id="UP000218796">
    <property type="component" value="Unassembled WGS sequence"/>
</dbReference>
<proteinExistence type="predicted"/>
<dbReference type="AlphaFoldDB" id="A0A2A2MDY8"/>
<evidence type="ECO:0000313" key="1">
    <source>
        <dbReference type="EMBL" id="PAV96769.1"/>
    </source>
</evidence>
<sequence length="60" mass="6667">MPSFIDTLMKAYGQRPPARGLCTRALLSEMPSPLRFGIGHPSRPKLRRYILVSAALPTKT</sequence>
<name>A0A2A2MDY8_9GAMM</name>
<dbReference type="EMBL" id="NQMS01000003">
    <property type="protein sequence ID" value="PAV96769.1"/>
    <property type="molecule type" value="Genomic_DNA"/>
</dbReference>
<evidence type="ECO:0000313" key="2">
    <source>
        <dbReference type="Proteomes" id="UP000218796"/>
    </source>
</evidence>
<comment type="caution">
    <text evidence="1">The sequence shown here is derived from an EMBL/GenBank/DDBJ whole genome shotgun (WGS) entry which is preliminary data.</text>
</comment>
<organism evidence="1 2">
    <name type="scientific">Hafnia paralvei</name>
    <dbReference type="NCBI Taxonomy" id="546367"/>
    <lineage>
        <taxon>Bacteria</taxon>
        <taxon>Pseudomonadati</taxon>
        <taxon>Pseudomonadota</taxon>
        <taxon>Gammaproteobacteria</taxon>
        <taxon>Enterobacterales</taxon>
        <taxon>Hafniaceae</taxon>
        <taxon>Hafnia</taxon>
    </lineage>
</organism>
<accession>A0A2A2MDY8</accession>
<protein>
    <submittedName>
        <fullName evidence="1">Uncharacterized protein</fullName>
    </submittedName>
</protein>
<reference evidence="1 2" key="1">
    <citation type="submission" date="2017-08" db="EMBL/GenBank/DDBJ databases">
        <title>Draft Genome Sequence of Hafnia alvei CITHA-6 Isolated from Raw Bovine Milk.</title>
        <authorList>
            <person name="Culligan E.P."/>
            <person name="Mcsweeney A."/>
            <person name="O'Doherty C."/>
            <person name="Gleeson E."/>
            <person name="O'Riordan D."/>
            <person name="Sleator R.D."/>
        </authorList>
    </citation>
    <scope>NUCLEOTIDE SEQUENCE [LARGE SCALE GENOMIC DNA]</scope>
    <source>
        <strain evidence="1 2">CITHA-6</strain>
    </source>
</reference>